<keyword evidence="7" id="KW-1185">Reference proteome</keyword>
<reference evidence="7" key="1">
    <citation type="submission" date="2023-07" db="EMBL/GenBank/DDBJ databases">
        <title>30 novel species of actinomycetes from the DSMZ collection.</title>
        <authorList>
            <person name="Nouioui I."/>
        </authorList>
    </citation>
    <scope>NUCLEOTIDE SEQUENCE [LARGE SCALE GENOMIC DNA]</scope>
    <source>
        <strain evidence="7">DSM 44915</strain>
    </source>
</reference>
<dbReference type="Pfam" id="PF00496">
    <property type="entry name" value="SBP_bac_5"/>
    <property type="match status" value="1"/>
</dbReference>
<dbReference type="InterPro" id="IPR039424">
    <property type="entry name" value="SBP_5"/>
</dbReference>
<comment type="caution">
    <text evidence="6">The sequence shown here is derived from an EMBL/GenBank/DDBJ whole genome shotgun (WGS) entry which is preliminary data.</text>
</comment>
<evidence type="ECO:0000256" key="3">
    <source>
        <dbReference type="ARBA" id="ARBA00022729"/>
    </source>
</evidence>
<name>A0ABU2JUR1_9ACTN</name>
<dbReference type="PIRSF" id="PIRSF002741">
    <property type="entry name" value="MppA"/>
    <property type="match status" value="1"/>
</dbReference>
<dbReference type="EMBL" id="JAVREO010000012">
    <property type="protein sequence ID" value="MDT0268721.1"/>
    <property type="molecule type" value="Genomic_DNA"/>
</dbReference>
<comment type="similarity">
    <text evidence="1">Belongs to the bacterial solute-binding protein 5 family.</text>
</comment>
<gene>
    <name evidence="6" type="ORF">RM844_20755</name>
</gene>
<protein>
    <submittedName>
        <fullName evidence="6">ABC transporter substrate-binding protein</fullName>
    </submittedName>
</protein>
<dbReference type="CDD" id="cd08518">
    <property type="entry name" value="PBP2_NikA_DppA_OppA_like_19"/>
    <property type="match status" value="1"/>
</dbReference>
<feature type="chain" id="PRO_5046550417" evidence="4">
    <location>
        <begin position="24"/>
        <end position="534"/>
    </location>
</feature>
<dbReference type="PANTHER" id="PTHR30290">
    <property type="entry name" value="PERIPLASMIC BINDING COMPONENT OF ABC TRANSPORTER"/>
    <property type="match status" value="1"/>
</dbReference>
<dbReference type="PROSITE" id="PS51257">
    <property type="entry name" value="PROKAR_LIPOPROTEIN"/>
    <property type="match status" value="1"/>
</dbReference>
<organism evidence="6 7">
    <name type="scientific">Streptomyces chisholmiae</name>
    <dbReference type="NCBI Taxonomy" id="3075540"/>
    <lineage>
        <taxon>Bacteria</taxon>
        <taxon>Bacillati</taxon>
        <taxon>Actinomycetota</taxon>
        <taxon>Actinomycetes</taxon>
        <taxon>Kitasatosporales</taxon>
        <taxon>Streptomycetaceae</taxon>
        <taxon>Streptomyces</taxon>
    </lineage>
</organism>
<proteinExistence type="inferred from homology"/>
<dbReference type="Gene3D" id="3.10.105.10">
    <property type="entry name" value="Dipeptide-binding Protein, Domain 3"/>
    <property type="match status" value="1"/>
</dbReference>
<dbReference type="SUPFAM" id="SSF53850">
    <property type="entry name" value="Periplasmic binding protein-like II"/>
    <property type="match status" value="1"/>
</dbReference>
<sequence>MTVRRLIRGGAAPGALAVLVAVAGCSAPSDEGDDSGGSGGQDSVVVGIANEPETLSPLLGYGKDGNSKIFDGLLRHDGEMGLEPALATELPEISDDGLTYRYPLREDVSFSDGQPFTAADVVFTYETILDPGTNNAAKGELDAIDSVEADGDHAVVFTLKYPFAPFAERTVLPIASERAAGDQDVNTGAYNTEPVGTGPYVLTDWSPGERISLTANPEYWGGEPEVRRVTMAVVPDDDVRATRLRSGDLDAAVLPPNLAEGFADEDGMVTINAESADFRAVTLPSDNPVTGDVDIRRALDLAVDRELMVESILLGAGHPAYNAIPTASPWFAEGTERAFDREGAGQLLEQAGWALQDDGFRARDGQRAEFTLWYPAGDRLRQEHALAYASDAKEIGIDITVESGSWEIIDGQLAEDAVLSGGGDPADPDFQLYTLLHSELAGNGYNNMAHYRNPAVDELLDEGRQSGDPAEREAAYEAVQRELVEDPGYTFLTHVDHVYVMADAWDGVTTQVEPHDHGLGHGPWWNVEDWRVRS</sequence>
<evidence type="ECO:0000313" key="7">
    <source>
        <dbReference type="Proteomes" id="UP001183410"/>
    </source>
</evidence>
<keyword evidence="3 4" id="KW-0732">Signal</keyword>
<evidence type="ECO:0000256" key="2">
    <source>
        <dbReference type="ARBA" id="ARBA00022448"/>
    </source>
</evidence>
<dbReference type="RefSeq" id="WP_311668805.1">
    <property type="nucleotide sequence ID" value="NZ_JAVREO010000012.1"/>
</dbReference>
<evidence type="ECO:0000259" key="5">
    <source>
        <dbReference type="Pfam" id="PF00496"/>
    </source>
</evidence>
<evidence type="ECO:0000256" key="4">
    <source>
        <dbReference type="SAM" id="SignalP"/>
    </source>
</evidence>
<dbReference type="InterPro" id="IPR030678">
    <property type="entry name" value="Peptide/Ni-bd"/>
</dbReference>
<evidence type="ECO:0000256" key="1">
    <source>
        <dbReference type="ARBA" id="ARBA00005695"/>
    </source>
</evidence>
<feature type="signal peptide" evidence="4">
    <location>
        <begin position="1"/>
        <end position="23"/>
    </location>
</feature>
<dbReference type="PANTHER" id="PTHR30290:SF9">
    <property type="entry name" value="OLIGOPEPTIDE-BINDING PROTEIN APPA"/>
    <property type="match status" value="1"/>
</dbReference>
<feature type="domain" description="Solute-binding protein family 5" evidence="5">
    <location>
        <begin position="82"/>
        <end position="439"/>
    </location>
</feature>
<dbReference type="Gene3D" id="3.40.190.10">
    <property type="entry name" value="Periplasmic binding protein-like II"/>
    <property type="match status" value="1"/>
</dbReference>
<dbReference type="InterPro" id="IPR000914">
    <property type="entry name" value="SBP_5_dom"/>
</dbReference>
<accession>A0ABU2JUR1</accession>
<evidence type="ECO:0000313" key="6">
    <source>
        <dbReference type="EMBL" id="MDT0268721.1"/>
    </source>
</evidence>
<dbReference type="Proteomes" id="UP001183410">
    <property type="component" value="Unassembled WGS sequence"/>
</dbReference>
<keyword evidence="2" id="KW-0813">Transport</keyword>
<dbReference type="Gene3D" id="3.90.76.10">
    <property type="entry name" value="Dipeptide-binding Protein, Domain 1"/>
    <property type="match status" value="1"/>
</dbReference>